<reference evidence="2" key="2">
    <citation type="submission" date="2023-05" db="EMBL/GenBank/DDBJ databases">
        <authorList>
            <person name="Fouks B."/>
        </authorList>
    </citation>
    <scope>NUCLEOTIDE SEQUENCE</scope>
    <source>
        <strain evidence="2">Stay&amp;Tobe</strain>
        <tissue evidence="2">Testes</tissue>
    </source>
</reference>
<dbReference type="InterPro" id="IPR000313">
    <property type="entry name" value="PWWP_dom"/>
</dbReference>
<reference evidence="2" key="1">
    <citation type="journal article" date="2023" name="IScience">
        <title>Live-bearing cockroach genome reveals convergent evolutionary mechanisms linked to viviparity in insects and beyond.</title>
        <authorList>
            <person name="Fouks B."/>
            <person name="Harrison M.C."/>
            <person name="Mikhailova A.A."/>
            <person name="Marchal E."/>
            <person name="English S."/>
            <person name="Carruthers M."/>
            <person name="Jennings E.C."/>
            <person name="Chiamaka E.L."/>
            <person name="Frigard R.A."/>
            <person name="Pippel M."/>
            <person name="Attardo G.M."/>
            <person name="Benoit J.B."/>
            <person name="Bornberg-Bauer E."/>
            <person name="Tobe S.S."/>
        </authorList>
    </citation>
    <scope>NUCLEOTIDE SEQUENCE</scope>
    <source>
        <strain evidence="2">Stay&amp;Tobe</strain>
    </source>
</reference>
<proteinExistence type="predicted"/>
<dbReference type="Proteomes" id="UP001233999">
    <property type="component" value="Unassembled WGS sequence"/>
</dbReference>
<dbReference type="CDD" id="cd05835">
    <property type="entry name" value="PWWP_DNMT3"/>
    <property type="match status" value="1"/>
</dbReference>
<dbReference type="SUPFAM" id="SSF63748">
    <property type="entry name" value="Tudor/PWWP/MBT"/>
    <property type="match status" value="1"/>
</dbReference>
<comment type="caution">
    <text evidence="2">The sequence shown here is derived from an EMBL/GenBank/DDBJ whole genome shotgun (WGS) entry which is preliminary data.</text>
</comment>
<evidence type="ECO:0000259" key="1">
    <source>
        <dbReference type="PROSITE" id="PS50812"/>
    </source>
</evidence>
<accession>A0AAD7ZID0</accession>
<organism evidence="2 3">
    <name type="scientific">Diploptera punctata</name>
    <name type="common">Pacific beetle cockroach</name>
    <dbReference type="NCBI Taxonomy" id="6984"/>
    <lineage>
        <taxon>Eukaryota</taxon>
        <taxon>Metazoa</taxon>
        <taxon>Ecdysozoa</taxon>
        <taxon>Arthropoda</taxon>
        <taxon>Hexapoda</taxon>
        <taxon>Insecta</taxon>
        <taxon>Pterygota</taxon>
        <taxon>Neoptera</taxon>
        <taxon>Polyneoptera</taxon>
        <taxon>Dictyoptera</taxon>
        <taxon>Blattodea</taxon>
        <taxon>Blaberoidea</taxon>
        <taxon>Blaberidae</taxon>
        <taxon>Diplopterinae</taxon>
        <taxon>Diploptera</taxon>
    </lineage>
</organism>
<dbReference type="EMBL" id="JASPKZ010008104">
    <property type="protein sequence ID" value="KAJ9580897.1"/>
    <property type="molecule type" value="Genomic_DNA"/>
</dbReference>
<sequence length="167" mass="19066">MECNKMKQRQEIAQSVVHSTFFEGGRGSLVWGKVKGSPWWPGFIVDGSDCGLNELPEKFAWVYWIQDNRVSKVPRNYIKGFVSDMLYCSGGKISENCKSAIVEALKICAKHQGIDLISWSNKKIFSWGRDGGLHNSMKKDEPYLLPDNIVDGLTRIKRFHMHQKSEI</sequence>
<feature type="domain" description="PWWP" evidence="1">
    <location>
        <begin position="26"/>
        <end position="45"/>
    </location>
</feature>
<gene>
    <name evidence="2" type="ORF">L9F63_023921</name>
</gene>
<dbReference type="AlphaFoldDB" id="A0AAD7ZID0"/>
<evidence type="ECO:0000313" key="2">
    <source>
        <dbReference type="EMBL" id="KAJ9580897.1"/>
    </source>
</evidence>
<dbReference type="Pfam" id="PF00855">
    <property type="entry name" value="PWWP"/>
    <property type="match status" value="1"/>
</dbReference>
<dbReference type="PROSITE" id="PS50812">
    <property type="entry name" value="PWWP"/>
    <property type="match status" value="1"/>
</dbReference>
<keyword evidence="3" id="KW-1185">Reference proteome</keyword>
<dbReference type="Gene3D" id="2.30.30.140">
    <property type="match status" value="1"/>
</dbReference>
<protein>
    <recommendedName>
        <fullName evidence="1">PWWP domain-containing protein</fullName>
    </recommendedName>
</protein>
<evidence type="ECO:0000313" key="3">
    <source>
        <dbReference type="Proteomes" id="UP001233999"/>
    </source>
</evidence>
<name>A0AAD7ZID0_DIPPU</name>